<dbReference type="Proteomes" id="UP000001812">
    <property type="component" value="Chromosome I"/>
</dbReference>
<protein>
    <submittedName>
        <fullName evidence="1">Uncharacterized protein</fullName>
    </submittedName>
</protein>
<dbReference type="EMBL" id="CM000832">
    <property type="protein sequence ID" value="EET06623.1"/>
    <property type="molecule type" value="Genomic_DNA"/>
</dbReference>
<accession>A0A0E1W0F4</accession>
<evidence type="ECO:0000313" key="1">
    <source>
        <dbReference type="EMBL" id="EET06623.1"/>
    </source>
</evidence>
<dbReference type="RefSeq" id="WP_004526074.1">
    <property type="nucleotide sequence ID" value="NZ_CM000832.1"/>
</dbReference>
<organism evidence="1">
    <name type="scientific">Burkholderia pseudomallei 1710a</name>
    <dbReference type="NCBI Taxonomy" id="320371"/>
    <lineage>
        <taxon>Bacteria</taxon>
        <taxon>Pseudomonadati</taxon>
        <taxon>Pseudomonadota</taxon>
        <taxon>Betaproteobacteria</taxon>
        <taxon>Burkholderiales</taxon>
        <taxon>Burkholderiaceae</taxon>
        <taxon>Burkholderia</taxon>
        <taxon>pseudomallei group</taxon>
    </lineage>
</organism>
<proteinExistence type="predicted"/>
<gene>
    <name evidence="1" type="ORF">BURPS1710A_0895</name>
</gene>
<reference evidence="1" key="1">
    <citation type="submission" date="2009-05" db="EMBL/GenBank/DDBJ databases">
        <authorList>
            <person name="Harkins D.M."/>
            <person name="DeShazer D."/>
            <person name="Woods D.E."/>
            <person name="Brinkac L.M."/>
            <person name="Brown K.A."/>
            <person name="Hung G.C."/>
            <person name="Tuanyok A."/>
            <person name="Zhang B."/>
            <person name="Nierman W.C."/>
        </authorList>
    </citation>
    <scope>NUCLEOTIDE SEQUENCE [LARGE SCALE GENOMIC DNA]</scope>
    <source>
        <strain evidence="1">1710a</strain>
    </source>
</reference>
<sequence>MAIGISALAFAIRKQSAFLPKPVVHGHAQQLVAAALGYKSLAGYQTSHEEQADLSRTRHIVLDEALLLQRADELGLNYRDDVVVSLVIDSLTHTLPHVTVHRTKGAFDDMLRDYIDDIVLNHDETVGQMAMSNGSLGEVYLPFETLLEDIPYDDVKEFSIIGHVGMTPDVERPYVGHIVHVSASLFLTRYGRFCVGEPQCRVNAAKLAWLGDDGSEGEQPTTPLANALAEELGIEREDAEALADAEILPNESNDGGLIYSYTLYAEPVASPELAAKLLRKFDSLDIELPANFYDAVAWSPYE</sequence>
<dbReference type="HOGENOM" id="CLU_920337_0_0_4"/>
<name>A0A0E1W0F4_BURPE</name>
<dbReference type="AlphaFoldDB" id="A0A0E1W0F4"/>